<reference evidence="5 6" key="1">
    <citation type="submission" date="2018-09" db="EMBL/GenBank/DDBJ databases">
        <title>Micromonospora sp. nov. MS1-9, isolated from a root of Musa sp.</title>
        <authorList>
            <person name="Kuncharoen N."/>
            <person name="Kudo T."/>
            <person name="Ohkuma M."/>
            <person name="Yuki M."/>
            <person name="Tanasupawat S."/>
        </authorList>
    </citation>
    <scope>NUCLEOTIDE SEQUENCE [LARGE SCALE GENOMIC DNA]</scope>
    <source>
        <strain evidence="4 6">MS1-9</strain>
        <strain evidence="3 5">NGC1-4</strain>
    </source>
</reference>
<evidence type="ECO:0000313" key="5">
    <source>
        <dbReference type="Proteomes" id="UP000271548"/>
    </source>
</evidence>
<dbReference type="NCBIfam" id="NF005095">
    <property type="entry name" value="PRK06523.1"/>
    <property type="match status" value="1"/>
</dbReference>
<dbReference type="SUPFAM" id="SSF51735">
    <property type="entry name" value="NAD(P)-binding Rossmann-fold domains"/>
    <property type="match status" value="1"/>
</dbReference>
<evidence type="ECO:0000313" key="4">
    <source>
        <dbReference type="EMBL" id="RKN32998.1"/>
    </source>
</evidence>
<dbReference type="PRINTS" id="PR00081">
    <property type="entry name" value="GDHRDH"/>
</dbReference>
<dbReference type="RefSeq" id="WP_120679440.1">
    <property type="nucleotide sequence ID" value="NZ_RAZS01000006.1"/>
</dbReference>
<sequence length="270" mass="26832">MSVSFDLTDKVAVVTGAGKGIGAAVTRELLDAGARVVAGSRRASSDLAGLASDKVLATVDVDLSTAAGPGRLVAAAIERFGGLDVLVNNMGALAGGGPRLGGFLSVSDADWMSSFELNLLSAVRATRVAVPALIERGGGAIVNVGSVNALLPDPGVVDYSATKAALTNLGKSLSAEFASQGIRVNTVSPGPVATPLWTAPGALGEQLATAMGTDMDGAMSAMADGLGGIKLGRFGTAEEIAHLVVFLASPAASWMTGSDVVIDGGLVKTL</sequence>
<dbReference type="InterPro" id="IPR020904">
    <property type="entry name" value="Sc_DH/Rdtase_CS"/>
</dbReference>
<dbReference type="Gene3D" id="3.40.50.720">
    <property type="entry name" value="NAD(P)-binding Rossmann-like Domain"/>
    <property type="match status" value="1"/>
</dbReference>
<evidence type="ECO:0000313" key="3">
    <source>
        <dbReference type="EMBL" id="RKN18015.1"/>
    </source>
</evidence>
<dbReference type="GO" id="GO:0016616">
    <property type="term" value="F:oxidoreductase activity, acting on the CH-OH group of donors, NAD or NADP as acceptor"/>
    <property type="evidence" value="ECO:0007669"/>
    <property type="project" value="TreeGrafter"/>
</dbReference>
<evidence type="ECO:0000256" key="2">
    <source>
        <dbReference type="ARBA" id="ARBA00023002"/>
    </source>
</evidence>
<dbReference type="PRINTS" id="PR00080">
    <property type="entry name" value="SDRFAMILY"/>
</dbReference>
<comment type="caution">
    <text evidence="4">The sequence shown here is derived from an EMBL/GenBank/DDBJ whole genome shotgun (WGS) entry which is preliminary data.</text>
</comment>
<name>A0A3A9Y6N8_9ACTN</name>
<dbReference type="PANTHER" id="PTHR42760">
    <property type="entry name" value="SHORT-CHAIN DEHYDROGENASES/REDUCTASES FAMILY MEMBER"/>
    <property type="match status" value="1"/>
</dbReference>
<dbReference type="InterPro" id="IPR036291">
    <property type="entry name" value="NAD(P)-bd_dom_sf"/>
</dbReference>
<comment type="similarity">
    <text evidence="1">Belongs to the short-chain dehydrogenases/reductases (SDR) family.</text>
</comment>
<keyword evidence="2" id="KW-0560">Oxidoreductase</keyword>
<dbReference type="Proteomes" id="UP000271548">
    <property type="component" value="Unassembled WGS sequence"/>
</dbReference>
<dbReference type="InterPro" id="IPR002347">
    <property type="entry name" value="SDR_fam"/>
</dbReference>
<dbReference type="Proteomes" id="UP000275865">
    <property type="component" value="Unassembled WGS sequence"/>
</dbReference>
<dbReference type="OrthoDB" id="8959163at2"/>
<gene>
    <name evidence="4" type="ORF">D7044_12355</name>
    <name evidence="3" type="ORF">D7147_18915</name>
</gene>
<dbReference type="EMBL" id="RAZS01000006">
    <property type="protein sequence ID" value="RKN18015.1"/>
    <property type="molecule type" value="Genomic_DNA"/>
</dbReference>
<dbReference type="PROSITE" id="PS00061">
    <property type="entry name" value="ADH_SHORT"/>
    <property type="match status" value="1"/>
</dbReference>
<organism evidence="4 6">
    <name type="scientific">Micromonospora musae</name>
    <dbReference type="NCBI Taxonomy" id="1894970"/>
    <lineage>
        <taxon>Bacteria</taxon>
        <taxon>Bacillati</taxon>
        <taxon>Actinomycetota</taxon>
        <taxon>Actinomycetes</taxon>
        <taxon>Micromonosporales</taxon>
        <taxon>Micromonosporaceae</taxon>
        <taxon>Micromonospora</taxon>
    </lineage>
</organism>
<dbReference type="AlphaFoldDB" id="A0A3A9Y6N8"/>
<protein>
    <submittedName>
        <fullName evidence="4">SDR family oxidoreductase</fullName>
    </submittedName>
</protein>
<dbReference type="PANTHER" id="PTHR42760:SF133">
    <property type="entry name" value="3-OXOACYL-[ACYL-CARRIER-PROTEIN] REDUCTASE"/>
    <property type="match status" value="1"/>
</dbReference>
<evidence type="ECO:0000256" key="1">
    <source>
        <dbReference type="ARBA" id="ARBA00006484"/>
    </source>
</evidence>
<dbReference type="FunFam" id="3.40.50.720:FF:000084">
    <property type="entry name" value="Short-chain dehydrogenase reductase"/>
    <property type="match status" value="1"/>
</dbReference>
<evidence type="ECO:0000313" key="6">
    <source>
        <dbReference type="Proteomes" id="UP000275865"/>
    </source>
</evidence>
<keyword evidence="5" id="KW-1185">Reference proteome</keyword>
<proteinExistence type="inferred from homology"/>
<dbReference type="EMBL" id="RAZT01000005">
    <property type="protein sequence ID" value="RKN32998.1"/>
    <property type="molecule type" value="Genomic_DNA"/>
</dbReference>
<dbReference type="Pfam" id="PF13561">
    <property type="entry name" value="adh_short_C2"/>
    <property type="match status" value="1"/>
</dbReference>
<accession>A0A3A9Y6N8</accession>